<gene>
    <name evidence="2" type="ORF">B4U80_14378</name>
</gene>
<feature type="non-terminal residue" evidence="2">
    <location>
        <position position="75"/>
    </location>
</feature>
<dbReference type="AlphaFoldDB" id="A0A443RWK3"/>
<dbReference type="EMBL" id="NCKV01023052">
    <property type="protein sequence ID" value="RWS19752.1"/>
    <property type="molecule type" value="Genomic_DNA"/>
</dbReference>
<name>A0A443RWK3_9ACAR</name>
<keyword evidence="3" id="KW-1185">Reference proteome</keyword>
<feature type="region of interest" description="Disordered" evidence="1">
    <location>
        <begin position="55"/>
        <end position="75"/>
    </location>
</feature>
<protein>
    <submittedName>
        <fullName evidence="2">Uncharacterized protein</fullName>
    </submittedName>
</protein>
<reference evidence="2 3" key="1">
    <citation type="journal article" date="2018" name="Gigascience">
        <title>Genomes of trombidid mites reveal novel predicted allergens and laterally-transferred genes associated with secondary metabolism.</title>
        <authorList>
            <person name="Dong X."/>
            <person name="Chaisiri K."/>
            <person name="Xia D."/>
            <person name="Armstrong S.D."/>
            <person name="Fang Y."/>
            <person name="Donnelly M.J."/>
            <person name="Kadowaki T."/>
            <person name="McGarry J.W."/>
            <person name="Darby A.C."/>
            <person name="Makepeace B.L."/>
        </authorList>
    </citation>
    <scope>NUCLEOTIDE SEQUENCE [LARGE SCALE GENOMIC DNA]</scope>
    <source>
        <strain evidence="2">UoL-UT</strain>
    </source>
</reference>
<comment type="caution">
    <text evidence="2">The sequence shown here is derived from an EMBL/GenBank/DDBJ whole genome shotgun (WGS) entry which is preliminary data.</text>
</comment>
<dbReference type="VEuPathDB" id="VectorBase:LDEU012288"/>
<dbReference type="Proteomes" id="UP000288716">
    <property type="component" value="Unassembled WGS sequence"/>
</dbReference>
<evidence type="ECO:0000256" key="1">
    <source>
        <dbReference type="SAM" id="MobiDB-lite"/>
    </source>
</evidence>
<dbReference type="Gene3D" id="3.30.560.10">
    <property type="entry name" value="Glucose Oxidase, domain 3"/>
    <property type="match status" value="1"/>
</dbReference>
<dbReference type="SUPFAM" id="SSF54373">
    <property type="entry name" value="FAD-linked reductases, C-terminal domain"/>
    <property type="match status" value="1"/>
</dbReference>
<sequence>MEFFKNYSGVNFFLNTDLSTDHKFPDVKIQILGQFFDPSKLQRPKSSGSVRLASIDPIEPPTIDPNIFGDDFDLQ</sequence>
<organism evidence="2 3">
    <name type="scientific">Leptotrombidium deliense</name>
    <dbReference type="NCBI Taxonomy" id="299467"/>
    <lineage>
        <taxon>Eukaryota</taxon>
        <taxon>Metazoa</taxon>
        <taxon>Ecdysozoa</taxon>
        <taxon>Arthropoda</taxon>
        <taxon>Chelicerata</taxon>
        <taxon>Arachnida</taxon>
        <taxon>Acari</taxon>
        <taxon>Acariformes</taxon>
        <taxon>Trombidiformes</taxon>
        <taxon>Prostigmata</taxon>
        <taxon>Anystina</taxon>
        <taxon>Parasitengona</taxon>
        <taxon>Trombiculoidea</taxon>
        <taxon>Trombiculidae</taxon>
        <taxon>Leptotrombidium</taxon>
    </lineage>
</organism>
<proteinExistence type="predicted"/>
<accession>A0A443RWK3</accession>
<evidence type="ECO:0000313" key="2">
    <source>
        <dbReference type="EMBL" id="RWS19752.1"/>
    </source>
</evidence>
<evidence type="ECO:0000313" key="3">
    <source>
        <dbReference type="Proteomes" id="UP000288716"/>
    </source>
</evidence>